<keyword evidence="2" id="KW-1133">Transmembrane helix</keyword>
<feature type="region of interest" description="Disordered" evidence="1">
    <location>
        <begin position="208"/>
        <end position="232"/>
    </location>
</feature>
<keyword evidence="2" id="KW-0472">Membrane</keyword>
<accession>A0ABY0V761</accession>
<dbReference type="InterPro" id="IPR025445">
    <property type="entry name" value="DUF4191"/>
</dbReference>
<protein>
    <recommendedName>
        <fullName evidence="5">DUF4191 domain-containing protein</fullName>
    </recommendedName>
</protein>
<sequence>MAKENAPQEKKRRWYQNFADAYKITARSYPWIGWVMIGGSIVLIALGILLGFLTNSWFMWILTGVMLALLLCMGLLAALVRRAMYQQIDGTIGSVYAVISQIKRGWIVSEEPVAANRHQDLVWRLVGRPGVVFISEGPSSRVRPMLNQERRNTQRVAQNVPIHLIEVGHGDGQITLGQLDRRIRKLKKTLTREEVPAISQRLTALENKTHQRVPRSIDPMKARPSRRALRGH</sequence>
<evidence type="ECO:0000256" key="1">
    <source>
        <dbReference type="SAM" id="MobiDB-lite"/>
    </source>
</evidence>
<evidence type="ECO:0008006" key="5">
    <source>
        <dbReference type="Google" id="ProtNLM"/>
    </source>
</evidence>
<name>A0ABY0V761_9ACTO</name>
<feature type="compositionally biased region" description="Basic residues" evidence="1">
    <location>
        <begin position="223"/>
        <end position="232"/>
    </location>
</feature>
<evidence type="ECO:0000313" key="4">
    <source>
        <dbReference type="Proteomes" id="UP000198976"/>
    </source>
</evidence>
<organism evidence="3 4">
    <name type="scientific">Schaalia radingae</name>
    <dbReference type="NCBI Taxonomy" id="131110"/>
    <lineage>
        <taxon>Bacteria</taxon>
        <taxon>Bacillati</taxon>
        <taxon>Actinomycetota</taxon>
        <taxon>Actinomycetes</taxon>
        <taxon>Actinomycetales</taxon>
        <taxon>Actinomycetaceae</taxon>
        <taxon>Schaalia</taxon>
    </lineage>
</organism>
<proteinExistence type="predicted"/>
<keyword evidence="2" id="KW-0812">Transmembrane</keyword>
<dbReference type="Proteomes" id="UP000198976">
    <property type="component" value="Chromosome I"/>
</dbReference>
<feature type="transmembrane region" description="Helical" evidence="2">
    <location>
        <begin position="31"/>
        <end position="52"/>
    </location>
</feature>
<dbReference type="EMBL" id="LT629792">
    <property type="protein sequence ID" value="SDT93109.1"/>
    <property type="molecule type" value="Genomic_DNA"/>
</dbReference>
<feature type="transmembrane region" description="Helical" evidence="2">
    <location>
        <begin position="58"/>
        <end position="80"/>
    </location>
</feature>
<dbReference type="Pfam" id="PF13829">
    <property type="entry name" value="DUF4191"/>
    <property type="match status" value="1"/>
</dbReference>
<evidence type="ECO:0000256" key="2">
    <source>
        <dbReference type="SAM" id="Phobius"/>
    </source>
</evidence>
<reference evidence="3 4" key="1">
    <citation type="submission" date="2016-10" db="EMBL/GenBank/DDBJ databases">
        <authorList>
            <person name="Varghese N."/>
            <person name="Submissions S."/>
        </authorList>
    </citation>
    <scope>NUCLEOTIDE SEQUENCE [LARGE SCALE GENOMIC DNA]</scope>
    <source>
        <strain evidence="3 4">DSM 9169</strain>
    </source>
</reference>
<keyword evidence="4" id="KW-1185">Reference proteome</keyword>
<gene>
    <name evidence="3" type="ORF">SAMN04489714_1001</name>
</gene>
<evidence type="ECO:0000313" key="3">
    <source>
        <dbReference type="EMBL" id="SDT93109.1"/>
    </source>
</evidence>
<dbReference type="RefSeq" id="WP_058236609.1">
    <property type="nucleotide sequence ID" value="NZ_LT629792.1"/>
</dbReference>